<organism evidence="1 2">
    <name type="scientific">Glutamicibacter ardleyensis</name>
    <dbReference type="NCBI Taxonomy" id="225894"/>
    <lineage>
        <taxon>Bacteria</taxon>
        <taxon>Bacillati</taxon>
        <taxon>Actinomycetota</taxon>
        <taxon>Actinomycetes</taxon>
        <taxon>Micrococcales</taxon>
        <taxon>Micrococcaceae</taxon>
        <taxon>Glutamicibacter</taxon>
    </lineage>
</organism>
<gene>
    <name evidence="1" type="ORF">GCM10007173_13620</name>
</gene>
<name>A0ABQ2DFV3_9MICC</name>
<proteinExistence type="predicted"/>
<accession>A0ABQ2DFV3</accession>
<evidence type="ECO:0000313" key="2">
    <source>
        <dbReference type="Proteomes" id="UP000606115"/>
    </source>
</evidence>
<keyword evidence="2" id="KW-1185">Reference proteome</keyword>
<protein>
    <submittedName>
        <fullName evidence="1">Uncharacterized protein</fullName>
    </submittedName>
</protein>
<dbReference type="EMBL" id="BMKX01000002">
    <property type="protein sequence ID" value="GGJ56079.1"/>
    <property type="molecule type" value="Genomic_DNA"/>
</dbReference>
<sequence>MITHYAVISFSGDPTGEHGDGSLNGQPPSLSLIAAGNEKFCWEALTRWTGKQPLRMREHAEVLARTNQGDINGNV</sequence>
<comment type="caution">
    <text evidence="1">The sequence shown here is derived from an EMBL/GenBank/DDBJ whole genome shotgun (WGS) entry which is preliminary data.</text>
</comment>
<evidence type="ECO:0000313" key="1">
    <source>
        <dbReference type="EMBL" id="GGJ56079.1"/>
    </source>
</evidence>
<dbReference type="Proteomes" id="UP000606115">
    <property type="component" value="Unassembled WGS sequence"/>
</dbReference>
<reference evidence="2" key="1">
    <citation type="journal article" date="2019" name="Int. J. Syst. Evol. Microbiol.">
        <title>The Global Catalogue of Microorganisms (GCM) 10K type strain sequencing project: providing services to taxonomists for standard genome sequencing and annotation.</title>
        <authorList>
            <consortium name="The Broad Institute Genomics Platform"/>
            <consortium name="The Broad Institute Genome Sequencing Center for Infectious Disease"/>
            <person name="Wu L."/>
            <person name="Ma J."/>
        </authorList>
    </citation>
    <scope>NUCLEOTIDE SEQUENCE [LARGE SCALE GENOMIC DNA]</scope>
    <source>
        <strain evidence="2">CGMCC 1.3685</strain>
    </source>
</reference>